<dbReference type="InterPro" id="IPR006571">
    <property type="entry name" value="TLDc_dom"/>
</dbReference>
<dbReference type="PANTHER" id="PTHR23354">
    <property type="entry name" value="NUCLEOLAR PROTEIN 7/ESTROGEN RECEPTOR COACTIVATOR-RELATED"/>
    <property type="match status" value="1"/>
</dbReference>
<dbReference type="VEuPathDB" id="ToxoDB:LOC34621889"/>
<organism evidence="7 8">
    <name type="scientific">Cyclospora cayetanensis</name>
    <dbReference type="NCBI Taxonomy" id="88456"/>
    <lineage>
        <taxon>Eukaryota</taxon>
        <taxon>Sar</taxon>
        <taxon>Alveolata</taxon>
        <taxon>Apicomplexa</taxon>
        <taxon>Conoidasida</taxon>
        <taxon>Coccidia</taxon>
        <taxon>Eucoccidiorida</taxon>
        <taxon>Eimeriorina</taxon>
        <taxon>Eimeriidae</taxon>
        <taxon>Cyclospora</taxon>
    </lineage>
</organism>
<protein>
    <recommendedName>
        <fullName evidence="4">Oxidation resistance protein 1</fullName>
    </recommendedName>
</protein>
<evidence type="ECO:0000256" key="2">
    <source>
        <dbReference type="ARBA" id="ARBA00009540"/>
    </source>
</evidence>
<feature type="region of interest" description="Disordered" evidence="5">
    <location>
        <begin position="306"/>
        <end position="327"/>
    </location>
</feature>
<reference evidence="7 8" key="1">
    <citation type="journal article" date="2016" name="BMC Genomics">
        <title>Comparative genomics reveals Cyclospora cayetanensis possesses coccidia-like metabolism and invasion components but unique surface antigens.</title>
        <authorList>
            <person name="Liu S."/>
            <person name="Wang L."/>
            <person name="Zheng H."/>
            <person name="Xu Z."/>
            <person name="Roellig D.M."/>
            <person name="Li N."/>
            <person name="Frace M.A."/>
            <person name="Tang K."/>
            <person name="Arrowood M.J."/>
            <person name="Moss D.M."/>
            <person name="Zhang L."/>
            <person name="Feng Y."/>
            <person name="Xiao L."/>
        </authorList>
    </citation>
    <scope>NUCLEOTIDE SEQUENCE [LARGE SCALE GENOMIC DNA]</scope>
    <source>
        <strain evidence="7 8">CHN_HEN01</strain>
    </source>
</reference>
<dbReference type="GO" id="GO:0006979">
    <property type="term" value="P:response to oxidative stress"/>
    <property type="evidence" value="ECO:0007669"/>
    <property type="project" value="TreeGrafter"/>
</dbReference>
<sequence>MLAFVADAVINAWEEALDRTAEFPVMLSSSITSGLEGSVEQQQQGDFWYDEGNVAALAAPQQEEMKGPLCSSSFAPYAFAAPVLERPPGAATFVSPHIAAQICMHLPLMISMKRWHLAFCLKLHGISFQTFFRRVSHSGGCVIAVEDSEGVVFGAFTDEFHKSYKYYGSADTFVFTFKGPDGKQPAENPSIHVYTWSSSNAFFCFTDGETIVVGGGGHYALTIDRDFLRGSSQCCPTFNSPPLASSQDFILRNLQIVSRVCESRMLARMHTAGCVGIAPACIRVRSPDSSVPSESLVGANQLERPPCLEDFPAKPATQGAASAATEEGSRRTALRLCMARHIYE</sequence>
<keyword evidence="8" id="KW-1185">Reference proteome</keyword>
<dbReference type="GO" id="GO:0005739">
    <property type="term" value="C:mitochondrion"/>
    <property type="evidence" value="ECO:0007669"/>
    <property type="project" value="UniProtKB-SubCell"/>
</dbReference>
<proteinExistence type="inferred from homology"/>
<gene>
    <name evidence="7" type="ORF">cyc_05553</name>
</gene>
<dbReference type="EMBL" id="JROU02001188">
    <property type="protein sequence ID" value="OEH77162.1"/>
    <property type="molecule type" value="Genomic_DNA"/>
</dbReference>
<comment type="subcellular location">
    <subcellularLocation>
        <location evidence="1">Mitochondrion</location>
    </subcellularLocation>
</comment>
<evidence type="ECO:0000259" key="6">
    <source>
        <dbReference type="PROSITE" id="PS51886"/>
    </source>
</evidence>
<evidence type="ECO:0000256" key="3">
    <source>
        <dbReference type="ARBA" id="ARBA00023128"/>
    </source>
</evidence>
<dbReference type="Proteomes" id="UP000095192">
    <property type="component" value="Unassembled WGS sequence"/>
</dbReference>
<dbReference type="VEuPathDB" id="ToxoDB:cyc_05553"/>
<comment type="caution">
    <text evidence="7">The sequence shown here is derived from an EMBL/GenBank/DDBJ whole genome shotgun (WGS) entry which is preliminary data.</text>
</comment>
<dbReference type="PROSITE" id="PS51886">
    <property type="entry name" value="TLDC"/>
    <property type="match status" value="1"/>
</dbReference>
<feature type="domain" description="TLDc" evidence="6">
    <location>
        <begin position="92"/>
        <end position="260"/>
    </location>
</feature>
<keyword evidence="3" id="KW-0496">Mitochondrion</keyword>
<evidence type="ECO:0000256" key="5">
    <source>
        <dbReference type="SAM" id="MobiDB-lite"/>
    </source>
</evidence>
<evidence type="ECO:0000256" key="4">
    <source>
        <dbReference type="ARBA" id="ARBA00040604"/>
    </source>
</evidence>
<dbReference type="AlphaFoldDB" id="A0A1D3D144"/>
<evidence type="ECO:0000256" key="1">
    <source>
        <dbReference type="ARBA" id="ARBA00004173"/>
    </source>
</evidence>
<dbReference type="PANTHER" id="PTHR23354:SF62">
    <property type="entry name" value="MUSTARD, ISOFORM V"/>
    <property type="match status" value="1"/>
</dbReference>
<accession>A0A1D3D144</accession>
<dbReference type="Pfam" id="PF07534">
    <property type="entry name" value="TLD"/>
    <property type="match status" value="1"/>
</dbReference>
<dbReference type="SMART" id="SM00584">
    <property type="entry name" value="TLDc"/>
    <property type="match status" value="1"/>
</dbReference>
<evidence type="ECO:0000313" key="7">
    <source>
        <dbReference type="EMBL" id="OEH77162.1"/>
    </source>
</evidence>
<dbReference type="InParanoid" id="A0A1D3D144"/>
<evidence type="ECO:0000313" key="8">
    <source>
        <dbReference type="Proteomes" id="UP000095192"/>
    </source>
</evidence>
<dbReference type="GO" id="GO:0005634">
    <property type="term" value="C:nucleus"/>
    <property type="evidence" value="ECO:0007669"/>
    <property type="project" value="TreeGrafter"/>
</dbReference>
<name>A0A1D3D144_9EIME</name>
<comment type="similarity">
    <text evidence="2">Belongs to the OXR1 family.</text>
</comment>